<dbReference type="SUPFAM" id="SSF52540">
    <property type="entry name" value="P-loop containing nucleoside triphosphate hydrolases"/>
    <property type="match status" value="1"/>
</dbReference>
<dbReference type="GO" id="GO:0000160">
    <property type="term" value="P:phosphorelay signal transduction system"/>
    <property type="evidence" value="ECO:0007669"/>
    <property type="project" value="InterPro"/>
</dbReference>
<accession>A0AAW5QXK5</accession>
<dbReference type="PROSITE" id="PS50110">
    <property type="entry name" value="RESPONSE_REGULATORY"/>
    <property type="match status" value="1"/>
</dbReference>
<dbReference type="InterPro" id="IPR027417">
    <property type="entry name" value="P-loop_NTPase"/>
</dbReference>
<protein>
    <recommendedName>
        <fullName evidence="2">Response regulatory domain-containing protein</fullName>
    </recommendedName>
</protein>
<dbReference type="GO" id="GO:0051782">
    <property type="term" value="P:negative regulation of cell division"/>
    <property type="evidence" value="ECO:0007669"/>
    <property type="project" value="TreeGrafter"/>
</dbReference>
<dbReference type="InterPro" id="IPR011006">
    <property type="entry name" value="CheY-like_superfamily"/>
</dbReference>
<feature type="domain" description="Response regulatory" evidence="2">
    <location>
        <begin position="16"/>
        <end position="131"/>
    </location>
</feature>
<dbReference type="Gene3D" id="3.40.50.300">
    <property type="entry name" value="P-loop containing nucleotide triphosphate hydrolases"/>
    <property type="match status" value="1"/>
</dbReference>
<proteinExistence type="predicted"/>
<name>A0AAW5QXK5_9HYPH</name>
<dbReference type="InterPro" id="IPR001789">
    <property type="entry name" value="Sig_transdc_resp-reg_receiver"/>
</dbReference>
<keyword evidence="4" id="KW-1185">Reference proteome</keyword>
<dbReference type="InterPro" id="IPR050625">
    <property type="entry name" value="ParA/MinD_ATPase"/>
</dbReference>
<gene>
    <name evidence="3" type="ORF">MUB46_12640</name>
</gene>
<dbReference type="RefSeq" id="WP_261616281.1">
    <property type="nucleotide sequence ID" value="NZ_JALIDZ010000005.1"/>
</dbReference>
<sequence>MVISHMGPGPAPDRRIIVVISQSADVRQALRSRLSAVPAYEVVDVDIGDTAPGNVGSTFADLVLIDVGDGEVLDNPQLADVLRGIGDAPRIVLSGDLSAEGLRRVVQLSASDWLKHPIDNRQLLEAVAAQVQTVRHGQNRVLAFVPAVGGAGATSLSIAAAASAAKSRKRAGSIETCLVDLDFTRAAAGTYLDLAGSEFDVGELVQHPERIDLELLDIIKREHAAGFAVLSLRCPHLEWWPGADEFIFRLLDIAAYRYPTTVIDLPSHDAPWRQGVLNASDLVTVVTEATIPALRFARDLYAAAEGGGVSAERLNVVVNKVRSGLFSKDLSKTEMKSVFTTSQLTFLPEDWALASEALNRGLLWRDLGARSGLVKEFEAWLEPHVAAKKSRSSWFKRS</sequence>
<reference evidence="3 4" key="1">
    <citation type="submission" date="2022-04" db="EMBL/GenBank/DDBJ databases">
        <authorList>
            <person name="Ye Y.-Q."/>
            <person name="Du Z.-J."/>
        </authorList>
    </citation>
    <scope>NUCLEOTIDE SEQUENCE [LARGE SCALE GENOMIC DNA]</scope>
    <source>
        <strain evidence="3 4">A6E488</strain>
    </source>
</reference>
<dbReference type="GO" id="GO:0005829">
    <property type="term" value="C:cytosol"/>
    <property type="evidence" value="ECO:0007669"/>
    <property type="project" value="TreeGrafter"/>
</dbReference>
<dbReference type="GO" id="GO:0009898">
    <property type="term" value="C:cytoplasmic side of plasma membrane"/>
    <property type="evidence" value="ECO:0007669"/>
    <property type="project" value="TreeGrafter"/>
</dbReference>
<dbReference type="GO" id="GO:0005524">
    <property type="term" value="F:ATP binding"/>
    <property type="evidence" value="ECO:0007669"/>
    <property type="project" value="TreeGrafter"/>
</dbReference>
<dbReference type="PANTHER" id="PTHR43384:SF13">
    <property type="entry name" value="SLR0110 PROTEIN"/>
    <property type="match status" value="1"/>
</dbReference>
<evidence type="ECO:0000313" key="4">
    <source>
        <dbReference type="Proteomes" id="UP001320898"/>
    </source>
</evidence>
<dbReference type="SUPFAM" id="SSF52172">
    <property type="entry name" value="CheY-like"/>
    <property type="match status" value="1"/>
</dbReference>
<keyword evidence="1" id="KW-0597">Phosphoprotein</keyword>
<comment type="caution">
    <text evidence="3">The sequence shown here is derived from an EMBL/GenBank/DDBJ whole genome shotgun (WGS) entry which is preliminary data.</text>
</comment>
<evidence type="ECO:0000259" key="2">
    <source>
        <dbReference type="PROSITE" id="PS50110"/>
    </source>
</evidence>
<feature type="modified residue" description="4-aspartylphosphate" evidence="1">
    <location>
        <position position="66"/>
    </location>
</feature>
<dbReference type="EMBL" id="JALIDZ010000005">
    <property type="protein sequence ID" value="MCT8972705.1"/>
    <property type="molecule type" value="Genomic_DNA"/>
</dbReference>
<dbReference type="Gene3D" id="3.40.50.2300">
    <property type="match status" value="1"/>
</dbReference>
<dbReference type="AlphaFoldDB" id="A0AAW5QXK5"/>
<evidence type="ECO:0000313" key="3">
    <source>
        <dbReference type="EMBL" id="MCT8972705.1"/>
    </source>
</evidence>
<dbReference type="PANTHER" id="PTHR43384">
    <property type="entry name" value="SEPTUM SITE-DETERMINING PROTEIN MIND HOMOLOG, CHLOROPLASTIC-RELATED"/>
    <property type="match status" value="1"/>
</dbReference>
<evidence type="ECO:0000256" key="1">
    <source>
        <dbReference type="PROSITE-ProRule" id="PRU00169"/>
    </source>
</evidence>
<dbReference type="Proteomes" id="UP001320898">
    <property type="component" value="Unassembled WGS sequence"/>
</dbReference>
<organism evidence="3 4">
    <name type="scientific">Microbaculum marinisediminis</name>
    <dbReference type="NCBI Taxonomy" id="2931392"/>
    <lineage>
        <taxon>Bacteria</taxon>
        <taxon>Pseudomonadati</taxon>
        <taxon>Pseudomonadota</taxon>
        <taxon>Alphaproteobacteria</taxon>
        <taxon>Hyphomicrobiales</taxon>
        <taxon>Tepidamorphaceae</taxon>
        <taxon>Microbaculum</taxon>
    </lineage>
</organism>
<dbReference type="GO" id="GO:0016887">
    <property type="term" value="F:ATP hydrolysis activity"/>
    <property type="evidence" value="ECO:0007669"/>
    <property type="project" value="TreeGrafter"/>
</dbReference>